<keyword evidence="2 12" id="KW-0813">Transport</keyword>
<sequence>MSAALAHLARRLARDRPALAALASLVLIVLACLIGPFLTGHPPERIYPDFVRIPPSLAAHPQPDALRPALQRLAFRMRVSLEDVAQEGDRVRLTLTAPKPIDARALRLLSRSGLFGAATVLERSADGRRLVAEAPVRRLYFLLGTDALGRDLLTRCLAAGRVSLLIGLTAALAALLIGVAYGAVSGMAGGAVDALMMRLLDILYALPFVFFVIMLLVFFRAGLWLVLVAVAAVEWLDMARIVRTQTLSLKSRDFVRAAYALGLSTESVIARHIVPNTLGPIIAAATLLVPRVILLESFLSFLGLGVQEPATSWGVLIAEGSRALESAPWMLAAPAGFLVVTLMALNRLGDGLGEALDPRYQRDSGPRDSAGR</sequence>
<dbReference type="GO" id="GO:0015031">
    <property type="term" value="P:protein transport"/>
    <property type="evidence" value="ECO:0007669"/>
    <property type="project" value="UniProtKB-KW"/>
</dbReference>
<feature type="domain" description="ABC transmembrane type-1" evidence="13">
    <location>
        <begin position="160"/>
        <end position="349"/>
    </location>
</feature>
<evidence type="ECO:0000256" key="11">
    <source>
        <dbReference type="ARBA" id="ARBA00072251"/>
    </source>
</evidence>
<comment type="subcellular location">
    <subcellularLocation>
        <location evidence="1">Cell inner membrane</location>
        <topology evidence="1">Multi-pass membrane protein</topology>
    </subcellularLocation>
    <subcellularLocation>
        <location evidence="12">Cell membrane</location>
        <topology evidence="12">Multi-pass membrane protein</topology>
    </subcellularLocation>
</comment>
<evidence type="ECO:0000259" key="13">
    <source>
        <dbReference type="PROSITE" id="PS50928"/>
    </source>
</evidence>
<evidence type="ECO:0000256" key="9">
    <source>
        <dbReference type="ARBA" id="ARBA00023136"/>
    </source>
</evidence>
<keyword evidence="6" id="KW-0571">Peptide transport</keyword>
<dbReference type="GO" id="GO:0005886">
    <property type="term" value="C:plasma membrane"/>
    <property type="evidence" value="ECO:0007669"/>
    <property type="project" value="UniProtKB-SubCell"/>
</dbReference>
<dbReference type="RefSeq" id="WP_096487011.1">
    <property type="nucleotide sequence ID" value="NZ_AP014809.1"/>
</dbReference>
<reference evidence="14 15" key="1">
    <citation type="journal article" date="2016" name="Genome Announc.">
        <title>Complete Genome Sequence of Methylobacterium populi P-1M, Isolated from Pink-Pigmented Household Biofilm.</title>
        <authorList>
            <person name="Morohoshi T."/>
            <person name="Ikeda T."/>
        </authorList>
    </citation>
    <scope>NUCLEOTIDE SEQUENCE [LARGE SCALE GENOMIC DNA]</scope>
    <source>
        <strain evidence="14 15">P-1M</strain>
    </source>
</reference>
<evidence type="ECO:0000256" key="7">
    <source>
        <dbReference type="ARBA" id="ARBA00022927"/>
    </source>
</evidence>
<comment type="similarity">
    <text evidence="10">Belongs to the binding-protein-dependent transport system permease family. OppBC subfamily.</text>
</comment>
<dbReference type="Pfam" id="PF12911">
    <property type="entry name" value="OppC_N"/>
    <property type="match status" value="1"/>
</dbReference>
<gene>
    <name evidence="14" type="ORF">MPPM_4640</name>
</gene>
<feature type="transmembrane region" description="Helical" evidence="12">
    <location>
        <begin position="327"/>
        <end position="345"/>
    </location>
</feature>
<keyword evidence="7" id="KW-0653">Protein transport</keyword>
<dbReference type="OrthoDB" id="9805884at2"/>
<evidence type="ECO:0000256" key="10">
    <source>
        <dbReference type="ARBA" id="ARBA00024202"/>
    </source>
</evidence>
<dbReference type="SUPFAM" id="SSF161098">
    <property type="entry name" value="MetI-like"/>
    <property type="match status" value="1"/>
</dbReference>
<organism evidence="14 15">
    <name type="scientific">Methylorubrum populi</name>
    <dbReference type="NCBI Taxonomy" id="223967"/>
    <lineage>
        <taxon>Bacteria</taxon>
        <taxon>Pseudomonadati</taxon>
        <taxon>Pseudomonadota</taxon>
        <taxon>Alphaproteobacteria</taxon>
        <taxon>Hyphomicrobiales</taxon>
        <taxon>Methylobacteriaceae</taxon>
        <taxon>Methylorubrum</taxon>
    </lineage>
</organism>
<keyword evidence="3" id="KW-1003">Cell membrane</keyword>
<dbReference type="Proteomes" id="UP000218288">
    <property type="component" value="Chromosome"/>
</dbReference>
<evidence type="ECO:0000256" key="12">
    <source>
        <dbReference type="RuleBase" id="RU363032"/>
    </source>
</evidence>
<dbReference type="InterPro" id="IPR050366">
    <property type="entry name" value="BP-dependent_transpt_permease"/>
</dbReference>
<feature type="transmembrane region" description="Helical" evidence="12">
    <location>
        <begin position="204"/>
        <end position="233"/>
    </location>
</feature>
<dbReference type="PANTHER" id="PTHR43386">
    <property type="entry name" value="OLIGOPEPTIDE TRANSPORT SYSTEM PERMEASE PROTEIN APPC"/>
    <property type="match status" value="1"/>
</dbReference>
<dbReference type="Pfam" id="PF00528">
    <property type="entry name" value="BPD_transp_1"/>
    <property type="match status" value="1"/>
</dbReference>
<proteinExistence type="inferred from homology"/>
<keyword evidence="5 12" id="KW-0812">Transmembrane</keyword>
<evidence type="ECO:0000256" key="8">
    <source>
        <dbReference type="ARBA" id="ARBA00022989"/>
    </source>
</evidence>
<feature type="transmembrane region" description="Helical" evidence="12">
    <location>
        <begin position="18"/>
        <end position="38"/>
    </location>
</feature>
<dbReference type="InterPro" id="IPR035906">
    <property type="entry name" value="MetI-like_sf"/>
</dbReference>
<evidence type="ECO:0000313" key="15">
    <source>
        <dbReference type="Proteomes" id="UP000218288"/>
    </source>
</evidence>
<keyword evidence="9 12" id="KW-0472">Membrane</keyword>
<dbReference type="EMBL" id="AP014809">
    <property type="protein sequence ID" value="BAU93245.1"/>
    <property type="molecule type" value="Genomic_DNA"/>
</dbReference>
<evidence type="ECO:0000256" key="5">
    <source>
        <dbReference type="ARBA" id="ARBA00022692"/>
    </source>
</evidence>
<dbReference type="PANTHER" id="PTHR43386:SF2">
    <property type="entry name" value="OLIGOPEPTIDE TRANSPORT SYSTEM PERMEASE PROTEIN OPPC"/>
    <property type="match status" value="1"/>
</dbReference>
<dbReference type="Gene3D" id="1.10.3720.10">
    <property type="entry name" value="MetI-like"/>
    <property type="match status" value="1"/>
</dbReference>
<dbReference type="CDD" id="cd06261">
    <property type="entry name" value="TM_PBP2"/>
    <property type="match status" value="1"/>
</dbReference>
<dbReference type="AlphaFoldDB" id="A0A160PJV1"/>
<evidence type="ECO:0000256" key="2">
    <source>
        <dbReference type="ARBA" id="ARBA00022448"/>
    </source>
</evidence>
<feature type="transmembrane region" description="Helical" evidence="12">
    <location>
        <begin position="280"/>
        <end position="306"/>
    </location>
</feature>
<keyword evidence="4" id="KW-0997">Cell inner membrane</keyword>
<evidence type="ECO:0000256" key="3">
    <source>
        <dbReference type="ARBA" id="ARBA00022475"/>
    </source>
</evidence>
<dbReference type="InterPro" id="IPR000515">
    <property type="entry name" value="MetI-like"/>
</dbReference>
<protein>
    <recommendedName>
        <fullName evidence="11">Oligopeptide transport system permease protein OppC</fullName>
    </recommendedName>
</protein>
<dbReference type="GO" id="GO:0015833">
    <property type="term" value="P:peptide transport"/>
    <property type="evidence" value="ECO:0007669"/>
    <property type="project" value="UniProtKB-KW"/>
</dbReference>
<accession>A0A160PJV1</accession>
<name>A0A160PJV1_9HYPH</name>
<dbReference type="PROSITE" id="PS50928">
    <property type="entry name" value="ABC_TM1"/>
    <property type="match status" value="1"/>
</dbReference>
<keyword evidence="8 12" id="KW-1133">Transmembrane helix</keyword>
<evidence type="ECO:0000256" key="4">
    <source>
        <dbReference type="ARBA" id="ARBA00022519"/>
    </source>
</evidence>
<feature type="transmembrane region" description="Helical" evidence="12">
    <location>
        <begin position="162"/>
        <end position="184"/>
    </location>
</feature>
<dbReference type="InterPro" id="IPR025966">
    <property type="entry name" value="OppC_N"/>
</dbReference>
<dbReference type="GO" id="GO:0055085">
    <property type="term" value="P:transmembrane transport"/>
    <property type="evidence" value="ECO:0007669"/>
    <property type="project" value="InterPro"/>
</dbReference>
<evidence type="ECO:0000256" key="1">
    <source>
        <dbReference type="ARBA" id="ARBA00004429"/>
    </source>
</evidence>
<evidence type="ECO:0000256" key="6">
    <source>
        <dbReference type="ARBA" id="ARBA00022856"/>
    </source>
</evidence>
<evidence type="ECO:0000313" key="14">
    <source>
        <dbReference type="EMBL" id="BAU93245.1"/>
    </source>
</evidence>